<feature type="non-terminal residue" evidence="1">
    <location>
        <position position="1"/>
    </location>
</feature>
<evidence type="ECO:0000313" key="2">
    <source>
        <dbReference type="Proteomes" id="UP000593572"/>
    </source>
</evidence>
<gene>
    <name evidence="1" type="ORF">Golob_020817</name>
</gene>
<proteinExistence type="predicted"/>
<name>A0A7J8LBK4_9ROSI</name>
<reference evidence="1 2" key="1">
    <citation type="journal article" date="2019" name="Genome Biol. Evol.">
        <title>Insights into the evolution of the New World diploid cottons (Gossypium, subgenus Houzingenia) based on genome sequencing.</title>
        <authorList>
            <person name="Grover C.E."/>
            <person name="Arick M.A. 2nd"/>
            <person name="Thrash A."/>
            <person name="Conover J.L."/>
            <person name="Sanders W.S."/>
            <person name="Peterson D.G."/>
            <person name="Frelichowski J.E."/>
            <person name="Scheffler J.A."/>
            <person name="Scheffler B.E."/>
            <person name="Wendel J.F."/>
        </authorList>
    </citation>
    <scope>NUCLEOTIDE SEQUENCE [LARGE SCALE GENOMIC DNA]</scope>
    <source>
        <strain evidence="1">157</strain>
        <tissue evidence="1">Leaf</tissue>
    </source>
</reference>
<sequence>KLHYYTFAIAMVSILDLGCKQVMFLAF</sequence>
<evidence type="ECO:0000313" key="1">
    <source>
        <dbReference type="EMBL" id="MBA0549808.1"/>
    </source>
</evidence>
<comment type="caution">
    <text evidence="1">The sequence shown here is derived from an EMBL/GenBank/DDBJ whole genome shotgun (WGS) entry which is preliminary data.</text>
</comment>
<dbReference type="AlphaFoldDB" id="A0A7J8LBK4"/>
<dbReference type="EMBL" id="JABEZX010000002">
    <property type="protein sequence ID" value="MBA0549808.1"/>
    <property type="molecule type" value="Genomic_DNA"/>
</dbReference>
<protein>
    <submittedName>
        <fullName evidence="1">Uncharacterized protein</fullName>
    </submittedName>
</protein>
<organism evidence="1 2">
    <name type="scientific">Gossypium lobatum</name>
    <dbReference type="NCBI Taxonomy" id="34289"/>
    <lineage>
        <taxon>Eukaryota</taxon>
        <taxon>Viridiplantae</taxon>
        <taxon>Streptophyta</taxon>
        <taxon>Embryophyta</taxon>
        <taxon>Tracheophyta</taxon>
        <taxon>Spermatophyta</taxon>
        <taxon>Magnoliopsida</taxon>
        <taxon>eudicotyledons</taxon>
        <taxon>Gunneridae</taxon>
        <taxon>Pentapetalae</taxon>
        <taxon>rosids</taxon>
        <taxon>malvids</taxon>
        <taxon>Malvales</taxon>
        <taxon>Malvaceae</taxon>
        <taxon>Malvoideae</taxon>
        <taxon>Gossypium</taxon>
    </lineage>
</organism>
<keyword evidence="2" id="KW-1185">Reference proteome</keyword>
<dbReference type="Proteomes" id="UP000593572">
    <property type="component" value="Unassembled WGS sequence"/>
</dbReference>
<accession>A0A7J8LBK4</accession>